<dbReference type="Pfam" id="PF13333">
    <property type="entry name" value="rve_2"/>
    <property type="match status" value="1"/>
</dbReference>
<keyword evidence="1" id="KW-0812">Transmembrane</keyword>
<dbReference type="InterPro" id="IPR025948">
    <property type="entry name" value="HTH-like_dom"/>
</dbReference>
<proteinExistence type="predicted"/>
<dbReference type="Pfam" id="PF13276">
    <property type="entry name" value="HTH_21"/>
    <property type="match status" value="1"/>
</dbReference>
<dbReference type="InterPro" id="IPR036397">
    <property type="entry name" value="RNaseH_sf"/>
</dbReference>
<dbReference type="InterPro" id="IPR001584">
    <property type="entry name" value="Integrase_cat-core"/>
</dbReference>
<evidence type="ECO:0000313" key="4">
    <source>
        <dbReference type="EMBL" id="SBW04267.1"/>
    </source>
</evidence>
<dbReference type="EMBL" id="FLUQ01000007">
    <property type="protein sequence ID" value="SBW10952.1"/>
    <property type="molecule type" value="Genomic_DNA"/>
</dbReference>
<evidence type="ECO:0000313" key="5">
    <source>
        <dbReference type="EMBL" id="SBW10889.1"/>
    </source>
</evidence>
<gene>
    <name evidence="3" type="ORF">KL86DPRO_11496</name>
    <name evidence="4" type="ORF">KL86DPRO_20287</name>
    <name evidence="5" type="ORF">KL86DPRO_70078</name>
    <name evidence="6" type="ORF">KL86DPRO_70105</name>
</gene>
<dbReference type="GO" id="GO:0015074">
    <property type="term" value="P:DNA integration"/>
    <property type="evidence" value="ECO:0007669"/>
    <property type="project" value="InterPro"/>
</dbReference>
<reference evidence="3" key="1">
    <citation type="submission" date="2016-04" db="EMBL/GenBank/DDBJ databases">
        <authorList>
            <person name="Evans L.H."/>
            <person name="Alamgir A."/>
            <person name="Owens N."/>
            <person name="Weber N.D."/>
            <person name="Virtaneva K."/>
            <person name="Barbian K."/>
            <person name="Babar A."/>
            <person name="Rosenke K."/>
        </authorList>
    </citation>
    <scope>NUCLEOTIDE SEQUENCE</scope>
    <source>
        <strain evidence="3">86</strain>
    </source>
</reference>
<dbReference type="Pfam" id="PF00665">
    <property type="entry name" value="rve"/>
    <property type="match status" value="1"/>
</dbReference>
<keyword evidence="1" id="KW-1133">Transmembrane helix</keyword>
<protein>
    <recommendedName>
        <fullName evidence="2">Integrase catalytic domain-containing protein</fullName>
    </recommendedName>
</protein>
<evidence type="ECO:0000313" key="6">
    <source>
        <dbReference type="EMBL" id="SBW10952.1"/>
    </source>
</evidence>
<dbReference type="NCBIfam" id="NF033516">
    <property type="entry name" value="transpos_IS3"/>
    <property type="match status" value="1"/>
</dbReference>
<evidence type="ECO:0000313" key="3">
    <source>
        <dbReference type="EMBL" id="SBV99032.1"/>
    </source>
</evidence>
<dbReference type="PROSITE" id="PS50994">
    <property type="entry name" value="INTEGRASE"/>
    <property type="match status" value="1"/>
</dbReference>
<dbReference type="InterPro" id="IPR012337">
    <property type="entry name" value="RNaseH-like_sf"/>
</dbReference>
<dbReference type="PANTHER" id="PTHR46889:SF4">
    <property type="entry name" value="TRANSPOSASE INSO FOR INSERTION SEQUENCE ELEMENT IS911B-RELATED"/>
    <property type="match status" value="1"/>
</dbReference>
<feature type="domain" description="Integrase catalytic" evidence="2">
    <location>
        <begin position="118"/>
        <end position="284"/>
    </location>
</feature>
<dbReference type="Gene3D" id="3.30.420.10">
    <property type="entry name" value="Ribonuclease H-like superfamily/Ribonuclease H"/>
    <property type="match status" value="1"/>
</dbReference>
<dbReference type="EMBL" id="FLUQ01000007">
    <property type="protein sequence ID" value="SBW10889.1"/>
    <property type="molecule type" value="Genomic_DNA"/>
</dbReference>
<feature type="transmembrane region" description="Helical" evidence="1">
    <location>
        <begin position="13"/>
        <end position="32"/>
    </location>
</feature>
<dbReference type="InterPro" id="IPR048020">
    <property type="entry name" value="Transpos_IS3"/>
</dbReference>
<dbReference type="AlphaFoldDB" id="A0A212JHX0"/>
<dbReference type="SUPFAM" id="SSF53098">
    <property type="entry name" value="Ribonuclease H-like"/>
    <property type="match status" value="1"/>
</dbReference>
<keyword evidence="1" id="KW-0472">Membrane</keyword>
<evidence type="ECO:0000256" key="1">
    <source>
        <dbReference type="SAM" id="Phobius"/>
    </source>
</evidence>
<evidence type="ECO:0000259" key="2">
    <source>
        <dbReference type="PROSITE" id="PS50994"/>
    </source>
</evidence>
<sequence length="293" mass="33279">MRYAAVSALRHRYPVRFICLVLHASVSGYYAWLKRDAAPSNKTTRLEAEVLAAHQRTRGTYGAERLHRELVASGCAVSLWKVKQLRRELGLVCKRKRRVIRTTESNHALPVASNLLNRDFTPGEHNRVWVSDITYIPTRQGWVYLAGIKDLHSREIVGFSLAERMDTGLVLAALMKAVRFHRPPVGLILHSDRGSQYCSAAYQKKLHAYGLICSMSKKGDCYDNAPMESFWGLLKNELVHRKSYRSQAEAITDVTEYIEVFYNRQRRQAALGYLSPAAFVRSGMMKPKLPIAA</sequence>
<dbReference type="PANTHER" id="PTHR46889">
    <property type="entry name" value="TRANSPOSASE INSF FOR INSERTION SEQUENCE IS3B-RELATED"/>
    <property type="match status" value="1"/>
</dbReference>
<dbReference type="EMBL" id="FLUQ01000001">
    <property type="protein sequence ID" value="SBV99032.1"/>
    <property type="molecule type" value="Genomic_DNA"/>
</dbReference>
<organism evidence="3">
    <name type="scientific">uncultured delta proteobacterium</name>
    <dbReference type="NCBI Taxonomy" id="34034"/>
    <lineage>
        <taxon>Bacteria</taxon>
        <taxon>Deltaproteobacteria</taxon>
        <taxon>environmental samples</taxon>
    </lineage>
</organism>
<accession>A0A212JHX0</accession>
<dbReference type="InterPro" id="IPR050900">
    <property type="entry name" value="Transposase_IS3/IS150/IS904"/>
</dbReference>
<dbReference type="GO" id="GO:0003676">
    <property type="term" value="F:nucleic acid binding"/>
    <property type="evidence" value="ECO:0007669"/>
    <property type="project" value="InterPro"/>
</dbReference>
<dbReference type="EMBL" id="FLUQ01000002">
    <property type="protein sequence ID" value="SBW04267.1"/>
    <property type="molecule type" value="Genomic_DNA"/>
</dbReference>
<name>A0A212JHX0_9DELT</name>